<dbReference type="InterPro" id="IPR050334">
    <property type="entry name" value="Molybdenum_import_ModC"/>
</dbReference>
<organism evidence="2 3">
    <name type="scientific">Caenimonas sedimenti</name>
    <dbReference type="NCBI Taxonomy" id="2596921"/>
    <lineage>
        <taxon>Bacteria</taxon>
        <taxon>Pseudomonadati</taxon>
        <taxon>Pseudomonadota</taxon>
        <taxon>Betaproteobacteria</taxon>
        <taxon>Burkholderiales</taxon>
        <taxon>Comamonadaceae</taxon>
        <taxon>Caenimonas</taxon>
    </lineage>
</organism>
<dbReference type="GO" id="GO:0005524">
    <property type="term" value="F:ATP binding"/>
    <property type="evidence" value="ECO:0007669"/>
    <property type="project" value="UniProtKB-KW"/>
</dbReference>
<dbReference type="InterPro" id="IPR027417">
    <property type="entry name" value="P-loop_NTPase"/>
</dbReference>
<dbReference type="RefSeq" id="WP_145897039.1">
    <property type="nucleotide sequence ID" value="NZ_VOBQ01000029.1"/>
</dbReference>
<protein>
    <submittedName>
        <fullName evidence="2">ATP-binding cassette domain-containing protein</fullName>
    </submittedName>
</protein>
<comment type="caution">
    <text evidence="2">The sequence shown here is derived from an EMBL/GenBank/DDBJ whole genome shotgun (WGS) entry which is preliminary data.</text>
</comment>
<dbReference type="PANTHER" id="PTHR43514:SF4">
    <property type="entry name" value="ABC TRANSPORTER I FAMILY MEMBER 10"/>
    <property type="match status" value="1"/>
</dbReference>
<dbReference type="GO" id="GO:0016887">
    <property type="term" value="F:ATP hydrolysis activity"/>
    <property type="evidence" value="ECO:0007669"/>
    <property type="project" value="InterPro"/>
</dbReference>
<evidence type="ECO:0000313" key="3">
    <source>
        <dbReference type="Proteomes" id="UP000318199"/>
    </source>
</evidence>
<accession>A0A562ZE18</accession>
<dbReference type="AlphaFoldDB" id="A0A562ZE18"/>
<gene>
    <name evidence="2" type="ORF">FN976_27430</name>
</gene>
<reference evidence="2 3" key="1">
    <citation type="submission" date="2019-07" db="EMBL/GenBank/DDBJ databases">
        <title>Caenimonas sedimenti sp. nov., isolated from activated sludge.</title>
        <authorList>
            <person name="Xu J."/>
        </authorList>
    </citation>
    <scope>NUCLEOTIDE SEQUENCE [LARGE SCALE GENOMIC DNA]</scope>
    <source>
        <strain evidence="2 3">HX-9-20</strain>
    </source>
</reference>
<keyword evidence="2" id="KW-0547">Nucleotide-binding</keyword>
<dbReference type="Proteomes" id="UP000318199">
    <property type="component" value="Unassembled WGS sequence"/>
</dbReference>
<dbReference type="OrthoDB" id="8772152at2"/>
<proteinExistence type="predicted"/>
<dbReference type="SUPFAM" id="SSF52540">
    <property type="entry name" value="P-loop containing nucleoside triphosphate hydrolases"/>
    <property type="match status" value="1"/>
</dbReference>
<dbReference type="PANTHER" id="PTHR43514">
    <property type="entry name" value="ABC TRANSPORTER I FAMILY MEMBER 10"/>
    <property type="match status" value="1"/>
</dbReference>
<keyword evidence="3" id="KW-1185">Reference proteome</keyword>
<evidence type="ECO:0000259" key="1">
    <source>
        <dbReference type="Pfam" id="PF00005"/>
    </source>
</evidence>
<dbReference type="EMBL" id="VOBQ01000029">
    <property type="protein sequence ID" value="TWO64982.1"/>
    <property type="molecule type" value="Genomic_DNA"/>
</dbReference>
<name>A0A562ZE18_9BURK</name>
<evidence type="ECO:0000313" key="2">
    <source>
        <dbReference type="EMBL" id="TWO64982.1"/>
    </source>
</evidence>
<sequence length="162" mass="17677">MASATDPALPPGLVAVTGDEGSGKTRWLRALGGDVLWLDLFLPGQDELTPAQVWQALAARCARWNAELLEELIAALDLSDHRDKRLFMLSTGSRRKVALAGLLASGATVTCLDQPFAALDAASARIIREFLADMADHPTRTWVVADYEADERLPWRRRIALG</sequence>
<feature type="domain" description="ABC transporter" evidence="1">
    <location>
        <begin position="56"/>
        <end position="117"/>
    </location>
</feature>
<dbReference type="InterPro" id="IPR003439">
    <property type="entry name" value="ABC_transporter-like_ATP-bd"/>
</dbReference>
<dbReference type="Pfam" id="PF00005">
    <property type="entry name" value="ABC_tran"/>
    <property type="match status" value="1"/>
</dbReference>
<dbReference type="Gene3D" id="3.40.50.300">
    <property type="entry name" value="P-loop containing nucleotide triphosphate hydrolases"/>
    <property type="match status" value="1"/>
</dbReference>
<keyword evidence="2" id="KW-0067">ATP-binding</keyword>